<dbReference type="PIRSF" id="PIRSF018266">
    <property type="entry name" value="FecR"/>
    <property type="match status" value="1"/>
</dbReference>
<feature type="transmembrane region" description="Helical" evidence="1">
    <location>
        <begin position="95"/>
        <end position="121"/>
    </location>
</feature>
<dbReference type="GO" id="GO:0016989">
    <property type="term" value="F:sigma factor antagonist activity"/>
    <property type="evidence" value="ECO:0007669"/>
    <property type="project" value="TreeGrafter"/>
</dbReference>
<name>A0A316AJF1_9BACT</name>
<proteinExistence type="predicted"/>
<dbReference type="Pfam" id="PF16344">
    <property type="entry name" value="FecR_C"/>
    <property type="match status" value="1"/>
</dbReference>
<dbReference type="Pfam" id="PF04773">
    <property type="entry name" value="FecR"/>
    <property type="match status" value="1"/>
</dbReference>
<dbReference type="InterPro" id="IPR012373">
    <property type="entry name" value="Ferrdict_sens_TM"/>
</dbReference>
<evidence type="ECO:0000256" key="1">
    <source>
        <dbReference type="SAM" id="Phobius"/>
    </source>
</evidence>
<dbReference type="Proteomes" id="UP000245880">
    <property type="component" value="Unassembled WGS sequence"/>
</dbReference>
<dbReference type="PANTHER" id="PTHR30273:SF2">
    <property type="entry name" value="PROTEIN FECR"/>
    <property type="match status" value="1"/>
</dbReference>
<accession>A0A316AJF1</accession>
<comment type="caution">
    <text evidence="4">The sequence shown here is derived from an EMBL/GenBank/DDBJ whole genome shotgun (WGS) entry which is preliminary data.</text>
</comment>
<reference evidence="4 5" key="1">
    <citation type="submission" date="2018-03" db="EMBL/GenBank/DDBJ databases">
        <title>Genomic Encyclopedia of Archaeal and Bacterial Type Strains, Phase II (KMG-II): from individual species to whole genera.</title>
        <authorList>
            <person name="Goeker M."/>
        </authorList>
    </citation>
    <scope>NUCLEOTIDE SEQUENCE [LARGE SCALE GENOMIC DNA]</scope>
    <source>
        <strain evidence="4 5">DSM 100346</strain>
    </source>
</reference>
<dbReference type="PANTHER" id="PTHR30273">
    <property type="entry name" value="PERIPLASMIC SIGNAL SENSOR AND SIGMA FACTOR ACTIVATOR FECR-RELATED"/>
    <property type="match status" value="1"/>
</dbReference>
<dbReference type="InterPro" id="IPR032508">
    <property type="entry name" value="FecR_C"/>
</dbReference>
<feature type="domain" description="Protein FecR C-terminal" evidence="3">
    <location>
        <begin position="265"/>
        <end position="333"/>
    </location>
</feature>
<organism evidence="4 5">
    <name type="scientific">Dyadobacter jejuensis</name>
    <dbReference type="NCBI Taxonomy" id="1082580"/>
    <lineage>
        <taxon>Bacteria</taxon>
        <taxon>Pseudomonadati</taxon>
        <taxon>Bacteroidota</taxon>
        <taxon>Cytophagia</taxon>
        <taxon>Cytophagales</taxon>
        <taxon>Spirosomataceae</taxon>
        <taxon>Dyadobacter</taxon>
    </lineage>
</organism>
<protein>
    <submittedName>
        <fullName evidence="4">Ferric-dicitrate binding protein FerR (Iron transport regulator)</fullName>
    </submittedName>
</protein>
<keyword evidence="5" id="KW-1185">Reference proteome</keyword>
<evidence type="ECO:0000259" key="3">
    <source>
        <dbReference type="Pfam" id="PF16344"/>
    </source>
</evidence>
<keyword evidence="1" id="KW-0812">Transmembrane</keyword>
<dbReference type="Gene3D" id="3.55.50.30">
    <property type="match status" value="1"/>
</dbReference>
<dbReference type="Gene3D" id="2.60.120.1440">
    <property type="match status" value="1"/>
</dbReference>
<feature type="domain" description="FecR protein" evidence="2">
    <location>
        <begin position="123"/>
        <end position="219"/>
    </location>
</feature>
<dbReference type="RefSeq" id="WP_109674509.1">
    <property type="nucleotide sequence ID" value="NZ_QGDT01000005.1"/>
</dbReference>
<evidence type="ECO:0000259" key="2">
    <source>
        <dbReference type="Pfam" id="PF04773"/>
    </source>
</evidence>
<dbReference type="EMBL" id="QGDT01000005">
    <property type="protein sequence ID" value="PWJ57883.1"/>
    <property type="molecule type" value="Genomic_DNA"/>
</dbReference>
<keyword evidence="1" id="KW-1133">Transmembrane helix</keyword>
<sequence>MQTNITKELIFKHFSGRTSFLQKQMIDEWATDLNNQELFYTWLDEYEQLYPEYTAGLDAAVEKYYARIHSAPASFHEDTPVQPNHSAAIWQRHSFATWLVAASTVLLLGFLAFQTTSFWLYKTYQTTAGEIKSLTLSDGSQVTLNGNSLLRVPRWGFGEHSRKVFLMGEADFSVTHTQSNQKFIVETSKQFDVEVLGTEFTVFARERGSKVVLNKGMVRMNVEKENTKKTITLKPGDKVTLDNANNEAIQHLAHPEVHSKWKDHRFIFEKTTLLELSYILEDNYGIDTKIDNKDLLDLTISGAFTAHSDDELLDLISNLLDLNIIKKDKQIIISKRNL</sequence>
<dbReference type="AlphaFoldDB" id="A0A316AJF1"/>
<dbReference type="InterPro" id="IPR006860">
    <property type="entry name" value="FecR"/>
</dbReference>
<evidence type="ECO:0000313" key="4">
    <source>
        <dbReference type="EMBL" id="PWJ57883.1"/>
    </source>
</evidence>
<evidence type="ECO:0000313" key="5">
    <source>
        <dbReference type="Proteomes" id="UP000245880"/>
    </source>
</evidence>
<gene>
    <name evidence="4" type="ORF">CLV98_10563</name>
</gene>
<dbReference type="OrthoDB" id="1523489at2"/>
<keyword evidence="1" id="KW-0472">Membrane</keyword>